<reference evidence="1 2" key="1">
    <citation type="journal article" date="2018" name="PLoS Genet.">
        <title>Population sequencing reveals clonal diversity and ancestral inbreeding in the grapevine cultivar Chardonnay.</title>
        <authorList>
            <person name="Roach M.J."/>
            <person name="Johnson D.L."/>
            <person name="Bohlmann J."/>
            <person name="van Vuuren H.J."/>
            <person name="Jones S.J."/>
            <person name="Pretorius I.S."/>
            <person name="Schmidt S.A."/>
            <person name="Borneman A.R."/>
        </authorList>
    </citation>
    <scope>NUCLEOTIDE SEQUENCE [LARGE SCALE GENOMIC DNA]</scope>
    <source>
        <strain evidence="2">cv. Chardonnay</strain>
        <tissue evidence="1">Leaf</tissue>
    </source>
</reference>
<sequence length="958" mass="106633">MAVELGCRVGSLPNVYLGLPLGFLTRLPRCGMGGGEDEEEISLVEEAIHLQRREDGGKRLEKLQRDFLWGGGSLERKVHLINWEAVCAQKEKGGLGIRRIARLNKVLLGKWLWRFAFEEDKLWKKVIMEKFGQEGLGWRTNEARGTFGVGVWKEILKEADWCWDNIEFKVGKGTKVRFWTDHWCGSAALSQTFPLLFELAAHRNATVNEVWDPSFGQGKEDSVLWKGGGSGIFRVKEAYNLLVASNDIVFPNKGIWVDKWVFPETVKDMLFSWRGSFVGKKRKKASAGSVWIQKTFEISIGEVKGKVSGRVCERSPNFSSWVHFSGKGLAFLLEGVETCNSLKIGSISENLGWRGAEGFSFAQRGEEPKPLVGKGGLSDPPPDLVSLKSWAQSFWRLKGNLHLALLGRPLILFEFEDVGEAEWVLHRGVKFFDWWNLSVGCLIEDKEFRERVELSQFPAGGGWFHQLHDPAVVGDSSMEERGAPLQRSRGRGGGIQGMDRSRAPQRVAKVLSMKGASMVSLDDPLISAKGEEGTIPDVMGAVVGTETCLPPAGDGLELSGGRSSILGQALLGPKKDVKLKSPPLFKAQLDLGLDCPLRRGGKFVFGSFSPPLPCNFPPDRCPSNSSTVLASFEGPNPCTSTLMVSMAALKPSVDDVLLEEVLRFQGSVLVKVRGDSPEMAFPNTLVKGAEAGLPSDKELSRFKEFSSFLGMSIKGCDKEICLLLSKLWKKAGSGIPCKGRKKKSVLVSRFEKELKRLDCSIKTLSSNVRRLNDGEKRKLLKSVVRSQKADLICLIETKMQEMLLKVVKSLGVDNRVLDLLKLECGAFTISGRFKNVEDGFAWVFTGVYGLVLSREKKKKKDFSDELGAIKGLWDDPWCVRGDFNSVRFPGEKRSEFNLTAEMRRKSEAFSRVQFWDSKERVNPLSIEEAEARKEALEEHKNGLYWKKLHGDRNMGKSG</sequence>
<comment type="caution">
    <text evidence="1">The sequence shown here is derived from an EMBL/GenBank/DDBJ whole genome shotgun (WGS) entry which is preliminary data.</text>
</comment>
<dbReference type="Gene3D" id="3.60.10.10">
    <property type="entry name" value="Endonuclease/exonuclease/phosphatase"/>
    <property type="match status" value="1"/>
</dbReference>
<dbReference type="PANTHER" id="PTHR36617:SF15">
    <property type="entry name" value="REVERSE TRANSCRIPTASE ZINC-BINDING DOMAIN-CONTAINING PROTEIN"/>
    <property type="match status" value="1"/>
</dbReference>
<evidence type="ECO:0000313" key="1">
    <source>
        <dbReference type="EMBL" id="RVW85460.1"/>
    </source>
</evidence>
<name>A0A438HLU1_VITVI</name>
<dbReference type="InterPro" id="IPR036691">
    <property type="entry name" value="Endo/exonu/phosph_ase_sf"/>
</dbReference>
<proteinExistence type="predicted"/>
<dbReference type="Proteomes" id="UP000288805">
    <property type="component" value="Unassembled WGS sequence"/>
</dbReference>
<accession>A0A438HLU1</accession>
<organism evidence="1 2">
    <name type="scientific">Vitis vinifera</name>
    <name type="common">Grape</name>
    <dbReference type="NCBI Taxonomy" id="29760"/>
    <lineage>
        <taxon>Eukaryota</taxon>
        <taxon>Viridiplantae</taxon>
        <taxon>Streptophyta</taxon>
        <taxon>Embryophyta</taxon>
        <taxon>Tracheophyta</taxon>
        <taxon>Spermatophyta</taxon>
        <taxon>Magnoliopsida</taxon>
        <taxon>eudicotyledons</taxon>
        <taxon>Gunneridae</taxon>
        <taxon>Pentapetalae</taxon>
        <taxon>rosids</taxon>
        <taxon>Vitales</taxon>
        <taxon>Vitaceae</taxon>
        <taxon>Viteae</taxon>
        <taxon>Vitis</taxon>
    </lineage>
</organism>
<evidence type="ECO:0000313" key="2">
    <source>
        <dbReference type="Proteomes" id="UP000288805"/>
    </source>
</evidence>
<dbReference type="SUPFAM" id="SSF56219">
    <property type="entry name" value="DNase I-like"/>
    <property type="match status" value="1"/>
</dbReference>
<protein>
    <submittedName>
        <fullName evidence="1">Putative ribonuclease H protein</fullName>
    </submittedName>
</protein>
<dbReference type="EMBL" id="QGNW01000204">
    <property type="protein sequence ID" value="RVW85460.1"/>
    <property type="molecule type" value="Genomic_DNA"/>
</dbReference>
<gene>
    <name evidence="1" type="primary">VvCHDp000001_242</name>
    <name evidence="1" type="ORF">CK203_038986</name>
</gene>
<dbReference type="PANTHER" id="PTHR36617">
    <property type="entry name" value="PROTEIN, PUTATIVE-RELATED"/>
    <property type="match status" value="1"/>
</dbReference>
<dbReference type="AlphaFoldDB" id="A0A438HLU1"/>